<dbReference type="PANTHER" id="PTHR46796">
    <property type="entry name" value="HTH-TYPE TRANSCRIPTIONAL ACTIVATOR RHAS-RELATED"/>
    <property type="match status" value="1"/>
</dbReference>
<evidence type="ECO:0000256" key="1">
    <source>
        <dbReference type="ARBA" id="ARBA00023015"/>
    </source>
</evidence>
<evidence type="ECO:0000313" key="5">
    <source>
        <dbReference type="EMBL" id="PYB69887.1"/>
    </source>
</evidence>
<evidence type="ECO:0000259" key="4">
    <source>
        <dbReference type="PROSITE" id="PS01124"/>
    </source>
</evidence>
<keyword evidence="1" id="KW-0805">Transcription regulation</keyword>
<reference evidence="5 6" key="1">
    <citation type="submission" date="2018-06" db="EMBL/GenBank/DDBJ databases">
        <title>Rhizobium wuzhouense sp. nov., isolated from roots of Oryza officinalis.</title>
        <authorList>
            <person name="Yuan T."/>
        </authorList>
    </citation>
    <scope>NUCLEOTIDE SEQUENCE [LARGE SCALE GENOMIC DNA]</scope>
    <source>
        <strain evidence="5 6">W44</strain>
    </source>
</reference>
<dbReference type="Pfam" id="PF12833">
    <property type="entry name" value="HTH_18"/>
    <property type="match status" value="1"/>
</dbReference>
<protein>
    <recommendedName>
        <fullName evidence="4">HTH araC/xylS-type domain-containing protein</fullName>
    </recommendedName>
</protein>
<keyword evidence="6" id="KW-1185">Reference proteome</keyword>
<dbReference type="InterPro" id="IPR050204">
    <property type="entry name" value="AraC_XylS_family_regulators"/>
</dbReference>
<dbReference type="SMART" id="SM00342">
    <property type="entry name" value="HTH_ARAC"/>
    <property type="match status" value="1"/>
</dbReference>
<dbReference type="SUPFAM" id="SSF46689">
    <property type="entry name" value="Homeodomain-like"/>
    <property type="match status" value="1"/>
</dbReference>
<sequence>MVFGGASAARHGRTSGDVCMVLPFRAKTAMDAKEAGLGFHELCDAYGRMIGHDYSDLTIEDANRVRSFSNISLPEACATLFDQGLSRFSMSDNRNGLDLVMISMPAPGSELIYEQRGICITARGGDAILHSTAERLISHSTQVGEVLAVALPRRKLMALVGPDALGHIRKLTMDDPACRLFRCYAQSLLTLENDPDFRLADRIGDQLAELAALAIGASRPGHEQIREGTALQDARFHQAQQFIKRNLTEPGLNETHVARALCISPSAVRQLFGRRGSSIGRFIREARLARAYAMLSDPTAMPRRVVDVAADCGFESMSAFYSAFRTAYGCSPTEALRKN</sequence>
<name>A0ABX5NK79_9HYPH</name>
<organism evidence="5 6">
    <name type="scientific">Rhizobium wuzhouense</name>
    <dbReference type="NCBI Taxonomy" id="1986026"/>
    <lineage>
        <taxon>Bacteria</taxon>
        <taxon>Pseudomonadati</taxon>
        <taxon>Pseudomonadota</taxon>
        <taxon>Alphaproteobacteria</taxon>
        <taxon>Hyphomicrobiales</taxon>
        <taxon>Rhizobiaceae</taxon>
        <taxon>Rhizobium/Agrobacterium group</taxon>
        <taxon>Rhizobium</taxon>
    </lineage>
</organism>
<gene>
    <name evidence="5" type="ORF">DMY87_22945</name>
</gene>
<dbReference type="Gene3D" id="1.10.10.60">
    <property type="entry name" value="Homeodomain-like"/>
    <property type="match status" value="1"/>
</dbReference>
<dbReference type="Proteomes" id="UP000247536">
    <property type="component" value="Unassembled WGS sequence"/>
</dbReference>
<dbReference type="EMBL" id="QJRY01000012">
    <property type="protein sequence ID" value="PYB69887.1"/>
    <property type="molecule type" value="Genomic_DNA"/>
</dbReference>
<evidence type="ECO:0000313" key="6">
    <source>
        <dbReference type="Proteomes" id="UP000247536"/>
    </source>
</evidence>
<keyword evidence="3" id="KW-0804">Transcription</keyword>
<accession>A0ABX5NK79</accession>
<evidence type="ECO:0000256" key="2">
    <source>
        <dbReference type="ARBA" id="ARBA00023125"/>
    </source>
</evidence>
<dbReference type="InterPro" id="IPR009057">
    <property type="entry name" value="Homeodomain-like_sf"/>
</dbReference>
<dbReference type="PANTHER" id="PTHR46796:SF6">
    <property type="entry name" value="ARAC SUBFAMILY"/>
    <property type="match status" value="1"/>
</dbReference>
<dbReference type="PROSITE" id="PS01124">
    <property type="entry name" value="HTH_ARAC_FAMILY_2"/>
    <property type="match status" value="1"/>
</dbReference>
<comment type="caution">
    <text evidence="5">The sequence shown here is derived from an EMBL/GenBank/DDBJ whole genome shotgun (WGS) entry which is preliminary data.</text>
</comment>
<keyword evidence="2" id="KW-0238">DNA-binding</keyword>
<dbReference type="InterPro" id="IPR018060">
    <property type="entry name" value="HTH_AraC"/>
</dbReference>
<proteinExistence type="predicted"/>
<feature type="domain" description="HTH araC/xylS-type" evidence="4">
    <location>
        <begin position="237"/>
        <end position="338"/>
    </location>
</feature>
<evidence type="ECO:0000256" key="3">
    <source>
        <dbReference type="ARBA" id="ARBA00023163"/>
    </source>
</evidence>